<dbReference type="SUPFAM" id="SSF50249">
    <property type="entry name" value="Nucleic acid-binding proteins"/>
    <property type="match status" value="2"/>
</dbReference>
<keyword evidence="3" id="KW-1185">Reference proteome</keyword>
<dbReference type="CDD" id="cd04481">
    <property type="entry name" value="RPA1_DBD_B_like"/>
    <property type="match status" value="1"/>
</dbReference>
<proteinExistence type="predicted"/>
<dbReference type="InterPro" id="IPR003871">
    <property type="entry name" value="RFA1B/D_OB_1st"/>
</dbReference>
<name>A0AA35YS84_LACSI</name>
<evidence type="ECO:0000313" key="3">
    <source>
        <dbReference type="Proteomes" id="UP001177003"/>
    </source>
</evidence>
<dbReference type="Pfam" id="PF02721">
    <property type="entry name" value="DUF223"/>
    <property type="match status" value="1"/>
</dbReference>
<sequence>MEIGNKVYLNNIDQIDEKSHIKVRVLKIWNFVRNNKVCSIEMIIMDEEGTQYQARVFNQNFSRFRHLLKEDESYIVIKPNMAAVTNGFSYTSHKQMLTLDWKSIVKKCDDFSGPVNGFMFVDFNSIIEQTCPKDTFFDVIGHIVSFRPLETSNPVPSKHYIKVTLSNLDSVHLKVTIFGSQAYQISEYLKNNPTVNFVVIVMQFLKLNIWNGLGEAKSHFEVTKLFINSDIYEINEFKNKLKCHDNFGITEKSITTLQSYSSSYTDDFKGNFPLKTICEITEPIKAGDSDALFPMQLNVLKNRKFGFVVDITEYNVNNYNNIYTVLRVTKDMSIVCELESKIELMSNQSVALNQVALESDDVVQPVQKDVISQTDESFTPSTVDKSTATSPCKISGDLKRNLQEIYDVDSGYDLSSTKAKRKSTAEETPLLIPKIEK</sequence>
<accession>A0AA35YS84</accession>
<organism evidence="2 3">
    <name type="scientific">Lactuca saligna</name>
    <name type="common">Willowleaf lettuce</name>
    <dbReference type="NCBI Taxonomy" id="75948"/>
    <lineage>
        <taxon>Eukaryota</taxon>
        <taxon>Viridiplantae</taxon>
        <taxon>Streptophyta</taxon>
        <taxon>Embryophyta</taxon>
        <taxon>Tracheophyta</taxon>
        <taxon>Spermatophyta</taxon>
        <taxon>Magnoliopsida</taxon>
        <taxon>eudicotyledons</taxon>
        <taxon>Gunneridae</taxon>
        <taxon>Pentapetalae</taxon>
        <taxon>asterids</taxon>
        <taxon>campanulids</taxon>
        <taxon>Asterales</taxon>
        <taxon>Asteraceae</taxon>
        <taxon>Cichorioideae</taxon>
        <taxon>Cichorieae</taxon>
        <taxon>Lactucinae</taxon>
        <taxon>Lactuca</taxon>
    </lineage>
</organism>
<dbReference type="PANTHER" id="PTHR47165">
    <property type="entry name" value="OS03G0429900 PROTEIN"/>
    <property type="match status" value="1"/>
</dbReference>
<protein>
    <recommendedName>
        <fullName evidence="1">Replication protein A 70 kDa DNA-binding subunit B/D first OB fold domain-containing protein</fullName>
    </recommendedName>
</protein>
<evidence type="ECO:0000313" key="2">
    <source>
        <dbReference type="EMBL" id="CAI9278977.1"/>
    </source>
</evidence>
<dbReference type="AlphaFoldDB" id="A0AA35YS84"/>
<dbReference type="InterPro" id="IPR012340">
    <property type="entry name" value="NA-bd_OB-fold"/>
</dbReference>
<dbReference type="PANTHER" id="PTHR47165:SF4">
    <property type="entry name" value="OS03G0429900 PROTEIN"/>
    <property type="match status" value="1"/>
</dbReference>
<evidence type="ECO:0000259" key="1">
    <source>
        <dbReference type="Pfam" id="PF02721"/>
    </source>
</evidence>
<feature type="domain" description="Replication protein A 70 kDa DNA-binding subunit B/D first OB fold" evidence="1">
    <location>
        <begin position="18"/>
        <end position="108"/>
    </location>
</feature>
<gene>
    <name evidence="2" type="ORF">LSALG_LOCUS18809</name>
</gene>
<dbReference type="Gene3D" id="2.40.50.140">
    <property type="entry name" value="Nucleic acid-binding proteins"/>
    <property type="match status" value="2"/>
</dbReference>
<dbReference type="EMBL" id="OX465080">
    <property type="protein sequence ID" value="CAI9278977.1"/>
    <property type="molecule type" value="Genomic_DNA"/>
</dbReference>
<dbReference type="Proteomes" id="UP001177003">
    <property type="component" value="Chromosome 4"/>
</dbReference>
<reference evidence="2" key="1">
    <citation type="submission" date="2023-04" db="EMBL/GenBank/DDBJ databases">
        <authorList>
            <person name="Vijverberg K."/>
            <person name="Xiong W."/>
            <person name="Schranz E."/>
        </authorList>
    </citation>
    <scope>NUCLEOTIDE SEQUENCE</scope>
</reference>